<evidence type="ECO:0000313" key="1">
    <source>
        <dbReference type="EMBL" id="KAF4464445.1"/>
    </source>
</evidence>
<comment type="caution">
    <text evidence="1">The sequence shown here is derived from an EMBL/GenBank/DDBJ whole genome shotgun (WGS) entry which is preliminary data.</text>
</comment>
<protein>
    <submittedName>
        <fullName evidence="1">Uncharacterized protein</fullName>
    </submittedName>
</protein>
<sequence length="179" mass="19294">MTTRLPLAWLEPNKSLPADRLLLAPCSAEAGASMTRLAFIPSVLAGSSCLRTASRQVQFLPVPISQLDLDDALRTAFPESFATFNWGHSPCQHVRHRTFTRPDGCQLEPLTPRHGLPARVEHTDWGPPAGGPCAVCGRFPELARKLQPSPARQKIPGGVREAMGSPAIVPPAGALWPLL</sequence>
<name>A0A8H4P9P2_9HYPO</name>
<accession>A0A8H4P9P2</accession>
<evidence type="ECO:0000313" key="2">
    <source>
        <dbReference type="Proteomes" id="UP000554235"/>
    </source>
</evidence>
<dbReference type="EMBL" id="JAADYS010001188">
    <property type="protein sequence ID" value="KAF4464445.1"/>
    <property type="molecule type" value="Genomic_DNA"/>
</dbReference>
<gene>
    <name evidence="1" type="ORF">FALBO_8709</name>
</gene>
<proteinExistence type="predicted"/>
<dbReference type="Proteomes" id="UP000554235">
    <property type="component" value="Unassembled WGS sequence"/>
</dbReference>
<reference evidence="1 2" key="1">
    <citation type="submission" date="2020-01" db="EMBL/GenBank/DDBJ databases">
        <title>Identification and distribution of gene clusters putatively required for synthesis of sphingolipid metabolism inhibitors in phylogenetically diverse species of the filamentous fungus Fusarium.</title>
        <authorList>
            <person name="Kim H.-S."/>
            <person name="Busman M."/>
            <person name="Brown D.W."/>
            <person name="Divon H."/>
            <person name="Uhlig S."/>
            <person name="Proctor R.H."/>
        </authorList>
    </citation>
    <scope>NUCLEOTIDE SEQUENCE [LARGE SCALE GENOMIC DNA]</scope>
    <source>
        <strain evidence="1 2">NRRL 20459</strain>
    </source>
</reference>
<organism evidence="1 2">
    <name type="scientific">Fusarium albosuccineum</name>
    <dbReference type="NCBI Taxonomy" id="1237068"/>
    <lineage>
        <taxon>Eukaryota</taxon>
        <taxon>Fungi</taxon>
        <taxon>Dikarya</taxon>
        <taxon>Ascomycota</taxon>
        <taxon>Pezizomycotina</taxon>
        <taxon>Sordariomycetes</taxon>
        <taxon>Hypocreomycetidae</taxon>
        <taxon>Hypocreales</taxon>
        <taxon>Nectriaceae</taxon>
        <taxon>Fusarium</taxon>
        <taxon>Fusarium decemcellulare species complex</taxon>
    </lineage>
</organism>
<dbReference type="AlphaFoldDB" id="A0A8H4P9P2"/>
<keyword evidence="2" id="KW-1185">Reference proteome</keyword>